<feature type="signal peptide" evidence="1">
    <location>
        <begin position="1"/>
        <end position="22"/>
    </location>
</feature>
<dbReference type="Pfam" id="PF00754">
    <property type="entry name" value="F5_F8_type_C"/>
    <property type="match status" value="1"/>
</dbReference>
<feature type="domain" description="F5/8 type C" evidence="2">
    <location>
        <begin position="14"/>
        <end position="184"/>
    </location>
</feature>
<dbReference type="EMBL" id="JBBUTH010000008">
    <property type="protein sequence ID" value="MEK8051802.1"/>
    <property type="molecule type" value="Genomic_DNA"/>
</dbReference>
<dbReference type="PROSITE" id="PS50022">
    <property type="entry name" value="FA58C_3"/>
    <property type="match status" value="1"/>
</dbReference>
<evidence type="ECO:0000313" key="3">
    <source>
        <dbReference type="EMBL" id="MEK8051802.1"/>
    </source>
</evidence>
<dbReference type="InterPro" id="IPR013424">
    <property type="entry name" value="Ice-binding_C"/>
</dbReference>
<accession>A0ABU9CMH6</accession>
<dbReference type="Pfam" id="PF07589">
    <property type="entry name" value="PEP-CTERM"/>
    <property type="match status" value="1"/>
</dbReference>
<dbReference type="RefSeq" id="WP_341411499.1">
    <property type="nucleotide sequence ID" value="NZ_JBBUTH010000008.1"/>
</dbReference>
<name>A0ABU9CMH6_9BURK</name>
<proteinExistence type="predicted"/>
<dbReference type="SUPFAM" id="SSF49785">
    <property type="entry name" value="Galactose-binding domain-like"/>
    <property type="match status" value="1"/>
</dbReference>
<dbReference type="InterPro" id="IPR008979">
    <property type="entry name" value="Galactose-bd-like_sf"/>
</dbReference>
<reference evidence="3 4" key="1">
    <citation type="submission" date="2024-04" db="EMBL/GenBank/DDBJ databases">
        <title>Novel species of the genus Ideonella isolated from streams.</title>
        <authorList>
            <person name="Lu H."/>
        </authorList>
    </citation>
    <scope>NUCLEOTIDE SEQUENCE [LARGE SCALE GENOMIC DNA]</scope>
    <source>
        <strain evidence="3 4">DXS22W</strain>
    </source>
</reference>
<keyword evidence="1" id="KW-0732">Signal</keyword>
<evidence type="ECO:0000256" key="1">
    <source>
        <dbReference type="SAM" id="SignalP"/>
    </source>
</evidence>
<evidence type="ECO:0000313" key="4">
    <source>
        <dbReference type="Proteomes" id="UP001365405"/>
    </source>
</evidence>
<sequence length="219" mass="22721">MITTTLRCAALAASLLPGLALATGPVSLTDQPGVSATASSCFQSADCAAGRWSAANVFDNLAYVAGIGGNAWNAGTWASALAPAWVRVDLGRLAQIDSVVLRFTDNQGGWNGYENLYELRGSADGQAWQLLGSGALVDITGNADALTDTYQWASGAQPTLRLLEYRVVGGRHWAALDEMDVTGTAVSAVPEPGAWALMAAGLGLLGLRAQRSRLARAGR</sequence>
<dbReference type="Proteomes" id="UP001365405">
    <property type="component" value="Unassembled WGS sequence"/>
</dbReference>
<dbReference type="Gene3D" id="2.60.120.260">
    <property type="entry name" value="Galactose-binding domain-like"/>
    <property type="match status" value="1"/>
</dbReference>
<dbReference type="NCBIfam" id="TIGR02595">
    <property type="entry name" value="PEP_CTERM"/>
    <property type="match status" value="1"/>
</dbReference>
<organism evidence="3 4">
    <name type="scientific">Pseudaquabacterium inlustre</name>
    <dbReference type="NCBI Taxonomy" id="2984192"/>
    <lineage>
        <taxon>Bacteria</taxon>
        <taxon>Pseudomonadati</taxon>
        <taxon>Pseudomonadota</taxon>
        <taxon>Betaproteobacteria</taxon>
        <taxon>Burkholderiales</taxon>
        <taxon>Sphaerotilaceae</taxon>
        <taxon>Pseudaquabacterium</taxon>
    </lineage>
</organism>
<keyword evidence="4" id="KW-1185">Reference proteome</keyword>
<protein>
    <submittedName>
        <fullName evidence="3">Discoidin domain-containing protein</fullName>
    </submittedName>
</protein>
<comment type="caution">
    <text evidence="3">The sequence shown here is derived from an EMBL/GenBank/DDBJ whole genome shotgun (WGS) entry which is preliminary data.</text>
</comment>
<dbReference type="InterPro" id="IPR000421">
    <property type="entry name" value="FA58C"/>
</dbReference>
<gene>
    <name evidence="3" type="ORF">AACH10_16240</name>
</gene>
<feature type="chain" id="PRO_5047417520" evidence="1">
    <location>
        <begin position="23"/>
        <end position="219"/>
    </location>
</feature>
<evidence type="ECO:0000259" key="2">
    <source>
        <dbReference type="PROSITE" id="PS50022"/>
    </source>
</evidence>